<dbReference type="AlphaFoldDB" id="A0A0F9ACH4"/>
<accession>A0A0F9ACH4</accession>
<reference evidence="1" key="1">
    <citation type="journal article" date="2015" name="Nature">
        <title>Complex archaea that bridge the gap between prokaryotes and eukaryotes.</title>
        <authorList>
            <person name="Spang A."/>
            <person name="Saw J.H."/>
            <person name="Jorgensen S.L."/>
            <person name="Zaremba-Niedzwiedzka K."/>
            <person name="Martijn J."/>
            <person name="Lind A.E."/>
            <person name="van Eijk R."/>
            <person name="Schleper C."/>
            <person name="Guy L."/>
            <person name="Ettema T.J."/>
        </authorList>
    </citation>
    <scope>NUCLEOTIDE SEQUENCE</scope>
</reference>
<proteinExistence type="predicted"/>
<sequence>MELTVEQIKAYILQAQSDIQTQAFSYPVKSKNRLIAQTEADLLSRLFAMIVLVQEGDHKETKSLLNYMAPTSTLFEQFNP</sequence>
<protein>
    <submittedName>
        <fullName evidence="1">Uncharacterized protein</fullName>
    </submittedName>
</protein>
<dbReference type="EMBL" id="LAZR01043415">
    <property type="protein sequence ID" value="KKL07135.1"/>
    <property type="molecule type" value="Genomic_DNA"/>
</dbReference>
<gene>
    <name evidence="1" type="ORF">LCGC14_2589040</name>
</gene>
<name>A0A0F9ACH4_9ZZZZ</name>
<organism evidence="1">
    <name type="scientific">marine sediment metagenome</name>
    <dbReference type="NCBI Taxonomy" id="412755"/>
    <lineage>
        <taxon>unclassified sequences</taxon>
        <taxon>metagenomes</taxon>
        <taxon>ecological metagenomes</taxon>
    </lineage>
</organism>
<evidence type="ECO:0000313" key="1">
    <source>
        <dbReference type="EMBL" id="KKL07135.1"/>
    </source>
</evidence>
<comment type="caution">
    <text evidence="1">The sequence shown here is derived from an EMBL/GenBank/DDBJ whole genome shotgun (WGS) entry which is preliminary data.</text>
</comment>